<dbReference type="PANTHER" id="PTHR42904">
    <property type="entry name" value="NUDIX HYDROLASE, NUDC SUBFAMILY"/>
    <property type="match status" value="1"/>
</dbReference>
<organism evidence="9 10">
    <name type="scientific">Leishmania enriettii</name>
    <dbReference type="NCBI Taxonomy" id="5663"/>
    <lineage>
        <taxon>Eukaryota</taxon>
        <taxon>Discoba</taxon>
        <taxon>Euglenozoa</taxon>
        <taxon>Kinetoplastea</taxon>
        <taxon>Metakinetoplastina</taxon>
        <taxon>Trypanosomatida</taxon>
        <taxon>Trypanosomatidae</taxon>
        <taxon>Leishmaniinae</taxon>
        <taxon>Leishmania</taxon>
    </lineage>
</organism>
<reference evidence="9 10" key="1">
    <citation type="submission" date="2021-02" db="EMBL/GenBank/DDBJ databases">
        <title>Leishmania (Mundinia) enrietti genome sequencing and assembly.</title>
        <authorList>
            <person name="Almutairi H."/>
            <person name="Gatherer D."/>
        </authorList>
    </citation>
    <scope>NUCLEOTIDE SEQUENCE [LARGE SCALE GENOMIC DNA]</scope>
    <source>
        <strain evidence="9">CUR178</strain>
    </source>
</reference>
<evidence type="ECO:0000256" key="6">
    <source>
        <dbReference type="ARBA" id="ARBA00022842"/>
    </source>
</evidence>
<keyword evidence="5" id="KW-0378">Hydrolase</keyword>
<comment type="cofactor">
    <cofactor evidence="2">
        <name>Zn(2+)</name>
        <dbReference type="ChEBI" id="CHEBI:29105"/>
    </cofactor>
</comment>
<dbReference type="InterPro" id="IPR015376">
    <property type="entry name" value="Znr_NADH_PPase"/>
</dbReference>
<dbReference type="RefSeq" id="XP_067690714.1">
    <property type="nucleotide sequence ID" value="XM_067834611.1"/>
</dbReference>
<evidence type="ECO:0000256" key="2">
    <source>
        <dbReference type="ARBA" id="ARBA00001947"/>
    </source>
</evidence>
<dbReference type="PROSITE" id="PS51462">
    <property type="entry name" value="NUDIX"/>
    <property type="match status" value="1"/>
</dbReference>
<keyword evidence="4" id="KW-0479">Metal-binding</keyword>
<dbReference type="Proteomes" id="UP000674179">
    <property type="component" value="Chromosome 31"/>
</dbReference>
<dbReference type="InterPro" id="IPR015797">
    <property type="entry name" value="NUDIX_hydrolase-like_dom_sf"/>
</dbReference>
<dbReference type="GO" id="GO:0035529">
    <property type="term" value="F:NADH pyrophosphatase activity"/>
    <property type="evidence" value="ECO:0007669"/>
    <property type="project" value="TreeGrafter"/>
</dbReference>
<dbReference type="GO" id="GO:0019677">
    <property type="term" value="P:NAD+ catabolic process"/>
    <property type="evidence" value="ECO:0007669"/>
    <property type="project" value="TreeGrafter"/>
</dbReference>
<dbReference type="InterPro" id="IPR020084">
    <property type="entry name" value="NUDIX_hydrolase_CS"/>
</dbReference>
<evidence type="ECO:0000256" key="4">
    <source>
        <dbReference type="ARBA" id="ARBA00022723"/>
    </source>
</evidence>
<dbReference type="GeneID" id="94170121"/>
<evidence type="ECO:0000313" key="9">
    <source>
        <dbReference type="EMBL" id="KAG5472191.1"/>
    </source>
</evidence>
<proteinExistence type="inferred from homology"/>
<keyword evidence="6" id="KW-0460">Magnesium</keyword>
<name>A0A836KFK9_LEIEN</name>
<dbReference type="SUPFAM" id="SSF55811">
    <property type="entry name" value="Nudix"/>
    <property type="match status" value="1"/>
</dbReference>
<dbReference type="InterPro" id="IPR000086">
    <property type="entry name" value="NUDIX_hydrolase_dom"/>
</dbReference>
<protein>
    <recommendedName>
        <fullName evidence="8">Nudix hydrolase domain-containing protein</fullName>
    </recommendedName>
</protein>
<dbReference type="EMBL" id="JAFHKP010000031">
    <property type="protein sequence ID" value="KAG5472191.1"/>
    <property type="molecule type" value="Genomic_DNA"/>
</dbReference>
<keyword evidence="10" id="KW-1185">Reference proteome</keyword>
<comment type="caution">
    <text evidence="9">The sequence shown here is derived from an EMBL/GenBank/DDBJ whole genome shotgun (WGS) entry which is preliminary data.</text>
</comment>
<feature type="domain" description="Nudix hydrolase" evidence="8">
    <location>
        <begin position="61"/>
        <end position="126"/>
    </location>
</feature>
<dbReference type="OrthoDB" id="10249612at2759"/>
<comment type="cofactor">
    <cofactor evidence="1">
        <name>Mg(2+)</name>
        <dbReference type="ChEBI" id="CHEBI:18420"/>
    </cofactor>
</comment>
<dbReference type="Pfam" id="PF00293">
    <property type="entry name" value="NUDIX"/>
    <property type="match status" value="1"/>
</dbReference>
<evidence type="ECO:0000256" key="1">
    <source>
        <dbReference type="ARBA" id="ARBA00001946"/>
    </source>
</evidence>
<dbReference type="Gene3D" id="3.90.79.20">
    <property type="match status" value="1"/>
</dbReference>
<gene>
    <name evidence="9" type="ORF">CUR178_02867</name>
</gene>
<evidence type="ECO:0000256" key="7">
    <source>
        <dbReference type="ARBA" id="ARBA00023679"/>
    </source>
</evidence>
<dbReference type="GO" id="GO:0046872">
    <property type="term" value="F:metal ion binding"/>
    <property type="evidence" value="ECO:0007669"/>
    <property type="project" value="UniProtKB-KW"/>
</dbReference>
<evidence type="ECO:0000259" key="8">
    <source>
        <dbReference type="PROSITE" id="PS51462"/>
    </source>
</evidence>
<comment type="catalytic activity">
    <reaction evidence="7">
        <text>a 5'-end NAD(+)-phospho-ribonucleoside in mRNA + H2O = a 5'-end phospho-adenosine-phospho-ribonucleoside in mRNA + beta-nicotinamide D-ribonucleotide + 2 H(+)</text>
        <dbReference type="Rhea" id="RHEA:60876"/>
        <dbReference type="Rhea" id="RHEA-COMP:15698"/>
        <dbReference type="Rhea" id="RHEA-COMP:15719"/>
        <dbReference type="ChEBI" id="CHEBI:14649"/>
        <dbReference type="ChEBI" id="CHEBI:15377"/>
        <dbReference type="ChEBI" id="CHEBI:15378"/>
        <dbReference type="ChEBI" id="CHEBI:144029"/>
        <dbReference type="ChEBI" id="CHEBI:144051"/>
    </reaction>
    <physiologicalReaction direction="left-to-right" evidence="7">
        <dbReference type="Rhea" id="RHEA:60877"/>
    </physiologicalReaction>
</comment>
<dbReference type="InterPro" id="IPR050241">
    <property type="entry name" value="NAD-cap_RNA_hydrolase_NudC"/>
</dbReference>
<dbReference type="AlphaFoldDB" id="A0A836KFK9"/>
<dbReference type="Pfam" id="PF09297">
    <property type="entry name" value="Zn_ribbon_NUD"/>
    <property type="match status" value="1"/>
</dbReference>
<dbReference type="PROSITE" id="PS00893">
    <property type="entry name" value="NUDIX_BOX"/>
    <property type="match status" value="1"/>
</dbReference>
<dbReference type="GO" id="GO:0005777">
    <property type="term" value="C:peroxisome"/>
    <property type="evidence" value="ECO:0007669"/>
    <property type="project" value="TreeGrafter"/>
</dbReference>
<dbReference type="Gene3D" id="3.90.79.10">
    <property type="entry name" value="Nucleoside Triphosphate Pyrophosphohydrolase"/>
    <property type="match status" value="1"/>
</dbReference>
<dbReference type="PANTHER" id="PTHR42904:SF6">
    <property type="entry name" value="NAD-CAPPED RNA HYDROLASE NUDT12"/>
    <property type="match status" value="1"/>
</dbReference>
<dbReference type="KEGG" id="lenr:94170121"/>
<dbReference type="GO" id="GO:0006742">
    <property type="term" value="P:NADP+ catabolic process"/>
    <property type="evidence" value="ECO:0007669"/>
    <property type="project" value="TreeGrafter"/>
</dbReference>
<comment type="similarity">
    <text evidence="3">Belongs to the Nudix hydrolase family. NudC subfamily.</text>
</comment>
<evidence type="ECO:0000256" key="5">
    <source>
        <dbReference type="ARBA" id="ARBA00022801"/>
    </source>
</evidence>
<evidence type="ECO:0000256" key="3">
    <source>
        <dbReference type="ARBA" id="ARBA00009595"/>
    </source>
</evidence>
<accession>A0A836KFK9</accession>
<dbReference type="GO" id="GO:0005829">
    <property type="term" value="C:cytosol"/>
    <property type="evidence" value="ECO:0007669"/>
    <property type="project" value="TreeGrafter"/>
</dbReference>
<sequence length="126" mass="14026">MDGSAFDVCRPEQAAYRVAVSLVRWHACNRFCANCGSATDPTRDVGFSRLCPKCKRQHFPQIMPAELVAEMDGSGYVILSQRRKRSKLLTRLCGFVLHGESAEGTARREVEEETGGRVSEVRYIGS</sequence>
<evidence type="ECO:0000313" key="10">
    <source>
        <dbReference type="Proteomes" id="UP000674179"/>
    </source>
</evidence>